<evidence type="ECO:0000256" key="1">
    <source>
        <dbReference type="PROSITE-ProRule" id="PRU00169"/>
    </source>
</evidence>
<dbReference type="OrthoDB" id="1490554at2"/>
<organism evidence="4 5">
    <name type="scientific">Mangrovibacterium diazotrophicum</name>
    <dbReference type="NCBI Taxonomy" id="1261403"/>
    <lineage>
        <taxon>Bacteria</taxon>
        <taxon>Pseudomonadati</taxon>
        <taxon>Bacteroidota</taxon>
        <taxon>Bacteroidia</taxon>
        <taxon>Marinilabiliales</taxon>
        <taxon>Prolixibacteraceae</taxon>
        <taxon>Mangrovibacterium</taxon>
    </lineage>
</organism>
<dbReference type="GO" id="GO:0003677">
    <property type="term" value="F:DNA binding"/>
    <property type="evidence" value="ECO:0007669"/>
    <property type="project" value="InterPro"/>
</dbReference>
<feature type="domain" description="Response regulatory" evidence="2">
    <location>
        <begin position="2"/>
        <end position="115"/>
    </location>
</feature>
<feature type="modified residue" description="4-aspartylphosphate" evidence="1">
    <location>
        <position position="55"/>
    </location>
</feature>
<gene>
    <name evidence="4" type="ORF">BC643_1914</name>
</gene>
<evidence type="ECO:0000313" key="5">
    <source>
        <dbReference type="Proteomes" id="UP000283387"/>
    </source>
</evidence>
<comment type="caution">
    <text evidence="4">The sequence shown here is derived from an EMBL/GenBank/DDBJ whole genome shotgun (WGS) entry which is preliminary data.</text>
</comment>
<dbReference type="InterPro" id="IPR046947">
    <property type="entry name" value="LytR-like"/>
</dbReference>
<feature type="domain" description="HTH LytTR-type" evidence="3">
    <location>
        <begin position="142"/>
        <end position="249"/>
    </location>
</feature>
<evidence type="ECO:0000259" key="2">
    <source>
        <dbReference type="PROSITE" id="PS50110"/>
    </source>
</evidence>
<dbReference type="Proteomes" id="UP000283387">
    <property type="component" value="Unassembled WGS sequence"/>
</dbReference>
<name>A0A419W7X6_9BACT</name>
<dbReference type="RefSeq" id="WP_120272849.1">
    <property type="nucleotide sequence ID" value="NZ_RAPN01000001.1"/>
</dbReference>
<dbReference type="SMART" id="SM00850">
    <property type="entry name" value="LytTR"/>
    <property type="match status" value="1"/>
</dbReference>
<dbReference type="Gene3D" id="2.40.50.1020">
    <property type="entry name" value="LytTr DNA-binding domain"/>
    <property type="match status" value="1"/>
</dbReference>
<dbReference type="FunFam" id="3.40.50.2300:FF:000361">
    <property type="entry name" value="Two-component system response regulator"/>
    <property type="match status" value="1"/>
</dbReference>
<dbReference type="InterPro" id="IPR011006">
    <property type="entry name" value="CheY-like_superfamily"/>
</dbReference>
<dbReference type="GO" id="GO:0000156">
    <property type="term" value="F:phosphorelay response regulator activity"/>
    <property type="evidence" value="ECO:0007669"/>
    <property type="project" value="InterPro"/>
</dbReference>
<proteinExistence type="predicted"/>
<dbReference type="PROSITE" id="PS50110">
    <property type="entry name" value="RESPONSE_REGULATORY"/>
    <property type="match status" value="1"/>
</dbReference>
<dbReference type="PANTHER" id="PTHR37299:SF1">
    <property type="entry name" value="STAGE 0 SPORULATION PROTEIN A HOMOLOG"/>
    <property type="match status" value="1"/>
</dbReference>
<accession>A0A419W7X6</accession>
<dbReference type="Gene3D" id="3.40.50.2300">
    <property type="match status" value="1"/>
</dbReference>
<dbReference type="Pfam" id="PF00072">
    <property type="entry name" value="Response_reg"/>
    <property type="match status" value="1"/>
</dbReference>
<protein>
    <submittedName>
        <fullName evidence="4">LytTR family two component transcriptional regulator</fullName>
    </submittedName>
</protein>
<dbReference type="PANTHER" id="PTHR37299">
    <property type="entry name" value="TRANSCRIPTIONAL REGULATOR-RELATED"/>
    <property type="match status" value="1"/>
</dbReference>
<dbReference type="Pfam" id="PF04397">
    <property type="entry name" value="LytTR"/>
    <property type="match status" value="1"/>
</dbReference>
<dbReference type="SUPFAM" id="SSF52172">
    <property type="entry name" value="CheY-like"/>
    <property type="match status" value="1"/>
</dbReference>
<keyword evidence="5" id="KW-1185">Reference proteome</keyword>
<dbReference type="AlphaFoldDB" id="A0A419W7X6"/>
<sequence>MKVLIIEDEKRAANHLERLLNQVSPDIEVLHRLESVRDAVLFLSARPKIDLIFSDIQLADGLSFEIYKQVEVGCPIIFTTAYDQYAIEAFKTNGIDYLLKPVEEERLKQAIDKARQFVPGLLLEKLMAIQQPTEEKQYKSRFMVKVGDKIRTVPVEEIQVFYSQDKATFILTRDKRNYCIDYPLDQLEQLVNPQSFFRINRKYIVGIDACTDMLAWSNSRLRLKVEGLDEPDLIVARERVADFKEWLDR</sequence>
<evidence type="ECO:0000259" key="3">
    <source>
        <dbReference type="PROSITE" id="PS50930"/>
    </source>
</evidence>
<dbReference type="InterPro" id="IPR007492">
    <property type="entry name" value="LytTR_DNA-bd_dom"/>
</dbReference>
<keyword evidence="1" id="KW-0597">Phosphoprotein</keyword>
<dbReference type="InterPro" id="IPR001789">
    <property type="entry name" value="Sig_transdc_resp-reg_receiver"/>
</dbReference>
<dbReference type="EMBL" id="RAPN01000001">
    <property type="protein sequence ID" value="RKD91558.1"/>
    <property type="molecule type" value="Genomic_DNA"/>
</dbReference>
<dbReference type="PROSITE" id="PS50930">
    <property type="entry name" value="HTH_LYTTR"/>
    <property type="match status" value="1"/>
</dbReference>
<dbReference type="SMART" id="SM00448">
    <property type="entry name" value="REC"/>
    <property type="match status" value="1"/>
</dbReference>
<evidence type="ECO:0000313" key="4">
    <source>
        <dbReference type="EMBL" id="RKD91558.1"/>
    </source>
</evidence>
<reference evidence="4 5" key="1">
    <citation type="submission" date="2018-09" db="EMBL/GenBank/DDBJ databases">
        <title>Genomic Encyclopedia of Archaeal and Bacterial Type Strains, Phase II (KMG-II): from individual species to whole genera.</title>
        <authorList>
            <person name="Goeker M."/>
        </authorList>
    </citation>
    <scope>NUCLEOTIDE SEQUENCE [LARGE SCALE GENOMIC DNA]</scope>
    <source>
        <strain evidence="4 5">DSM 27148</strain>
    </source>
</reference>